<keyword evidence="3" id="KW-1185">Reference proteome</keyword>
<reference evidence="2 3" key="1">
    <citation type="submission" date="2019-05" db="EMBL/GenBank/DDBJ databases">
        <title>Another draft genome of Portunus trituberculatus and its Hox gene families provides insights of decapod evolution.</title>
        <authorList>
            <person name="Jeong J.-H."/>
            <person name="Song I."/>
            <person name="Kim S."/>
            <person name="Choi T."/>
            <person name="Kim D."/>
            <person name="Ryu S."/>
            <person name="Kim W."/>
        </authorList>
    </citation>
    <scope>NUCLEOTIDE SEQUENCE [LARGE SCALE GENOMIC DNA]</scope>
    <source>
        <tissue evidence="2">Muscle</tissue>
    </source>
</reference>
<evidence type="ECO:0000313" key="3">
    <source>
        <dbReference type="Proteomes" id="UP000324222"/>
    </source>
</evidence>
<proteinExistence type="predicted"/>
<name>A0A5B7DNT3_PORTR</name>
<feature type="region of interest" description="Disordered" evidence="1">
    <location>
        <begin position="61"/>
        <end position="80"/>
    </location>
</feature>
<dbReference type="Proteomes" id="UP000324222">
    <property type="component" value="Unassembled WGS sequence"/>
</dbReference>
<protein>
    <submittedName>
        <fullName evidence="2">Uncharacterized protein</fullName>
    </submittedName>
</protein>
<comment type="caution">
    <text evidence="2">The sequence shown here is derived from an EMBL/GenBank/DDBJ whole genome shotgun (WGS) entry which is preliminary data.</text>
</comment>
<accession>A0A5B7DNT3</accession>
<gene>
    <name evidence="2" type="ORF">E2C01_015622</name>
</gene>
<evidence type="ECO:0000256" key="1">
    <source>
        <dbReference type="SAM" id="MobiDB-lite"/>
    </source>
</evidence>
<dbReference type="AlphaFoldDB" id="A0A5B7DNT3"/>
<evidence type="ECO:0000313" key="2">
    <source>
        <dbReference type="EMBL" id="MPC22606.1"/>
    </source>
</evidence>
<dbReference type="EMBL" id="VSRR010001106">
    <property type="protein sequence ID" value="MPC22606.1"/>
    <property type="molecule type" value="Genomic_DNA"/>
</dbReference>
<sequence length="80" mass="8772">MINASESETHLYVLITSQRNQLDTGEDIPAASGQCSRATLGPQAITATCRTPLTLHWLHSLERQATRQPPHGEGVPKPRE</sequence>
<organism evidence="2 3">
    <name type="scientific">Portunus trituberculatus</name>
    <name type="common">Swimming crab</name>
    <name type="synonym">Neptunus trituberculatus</name>
    <dbReference type="NCBI Taxonomy" id="210409"/>
    <lineage>
        <taxon>Eukaryota</taxon>
        <taxon>Metazoa</taxon>
        <taxon>Ecdysozoa</taxon>
        <taxon>Arthropoda</taxon>
        <taxon>Crustacea</taxon>
        <taxon>Multicrustacea</taxon>
        <taxon>Malacostraca</taxon>
        <taxon>Eumalacostraca</taxon>
        <taxon>Eucarida</taxon>
        <taxon>Decapoda</taxon>
        <taxon>Pleocyemata</taxon>
        <taxon>Brachyura</taxon>
        <taxon>Eubrachyura</taxon>
        <taxon>Portunoidea</taxon>
        <taxon>Portunidae</taxon>
        <taxon>Portuninae</taxon>
        <taxon>Portunus</taxon>
    </lineage>
</organism>